<accession>A0A9X7YFP6</accession>
<protein>
    <submittedName>
        <fullName evidence="1">Uncharacterized protein</fullName>
    </submittedName>
</protein>
<name>A0A9X7YFP6_SPHYA</name>
<dbReference type="Proteomes" id="UP000515377">
    <property type="component" value="Chromosome"/>
</dbReference>
<sequence>MIMLHCDIKHFLPLFQATEYPTRVIKCMDSSSLESDTMRMKPIRHDIFASSGYFPD</sequence>
<reference evidence="1 2" key="1">
    <citation type="submission" date="2020-07" db="EMBL/GenBank/DDBJ databases">
        <title>Whole genome sequence of Sphingobium yanoikuyae A3.</title>
        <authorList>
            <person name="Han S.-S."/>
        </authorList>
    </citation>
    <scope>NUCLEOTIDE SEQUENCE [LARGE SCALE GENOMIC DNA]</scope>
    <source>
        <strain evidence="1 2">A3</strain>
    </source>
</reference>
<dbReference type="RefSeq" id="WP_185706893.1">
    <property type="nucleotide sequence ID" value="NZ_JAWJUJ010000026.1"/>
</dbReference>
<organism evidence="1 2">
    <name type="scientific">Sphingobium yanoikuyae</name>
    <name type="common">Sphingomonas yanoikuyae</name>
    <dbReference type="NCBI Taxonomy" id="13690"/>
    <lineage>
        <taxon>Bacteria</taxon>
        <taxon>Pseudomonadati</taxon>
        <taxon>Pseudomonadota</taxon>
        <taxon>Alphaproteobacteria</taxon>
        <taxon>Sphingomonadales</taxon>
        <taxon>Sphingomonadaceae</taxon>
        <taxon>Sphingobium</taxon>
    </lineage>
</organism>
<dbReference type="AlphaFoldDB" id="A0A9X7YFP6"/>
<gene>
    <name evidence="1" type="ORF">H3V42_13230</name>
</gene>
<evidence type="ECO:0000313" key="2">
    <source>
        <dbReference type="Proteomes" id="UP000515377"/>
    </source>
</evidence>
<proteinExistence type="predicted"/>
<dbReference type="EMBL" id="CP060122">
    <property type="protein sequence ID" value="QNG48413.1"/>
    <property type="molecule type" value="Genomic_DNA"/>
</dbReference>
<evidence type="ECO:0000313" key="1">
    <source>
        <dbReference type="EMBL" id="QNG48413.1"/>
    </source>
</evidence>